<dbReference type="InParanoid" id="B4LN77"/>
<dbReference type="Proteomes" id="UP000008792">
    <property type="component" value="Unassembled WGS sequence"/>
</dbReference>
<dbReference type="EMBL" id="CH940648">
    <property type="protein sequence ID" value="EDW60081.2"/>
    <property type="molecule type" value="Genomic_DNA"/>
</dbReference>
<evidence type="ECO:0008006" key="3">
    <source>
        <dbReference type="Google" id="ProtNLM"/>
    </source>
</evidence>
<dbReference type="HOGENOM" id="CLU_116900_1_1_1"/>
<dbReference type="Pfam" id="PF06477">
    <property type="entry name" value="DUF1091"/>
    <property type="match status" value="1"/>
</dbReference>
<evidence type="ECO:0000313" key="1">
    <source>
        <dbReference type="EMBL" id="EDW60081.2"/>
    </source>
</evidence>
<gene>
    <name evidence="1" type="primary">Dvir\GJ21066</name>
    <name evidence="1" type="ORF">Dvir_GJ21066</name>
</gene>
<dbReference type="PANTHER" id="PTHR20898:SF0">
    <property type="entry name" value="DAEDALUS ON 3-RELATED"/>
    <property type="match status" value="1"/>
</dbReference>
<evidence type="ECO:0000313" key="2">
    <source>
        <dbReference type="Proteomes" id="UP000008792"/>
    </source>
</evidence>
<protein>
    <recommendedName>
        <fullName evidence="3">MD-2-related lipid-recognition domain-containing protein</fullName>
    </recommendedName>
</protein>
<name>B4LN77_DROVI</name>
<dbReference type="InterPro" id="IPR010512">
    <property type="entry name" value="DUF1091"/>
</dbReference>
<reference evidence="1 2" key="1">
    <citation type="journal article" date="2007" name="Nature">
        <title>Evolution of genes and genomes on the Drosophila phylogeny.</title>
        <authorList>
            <consortium name="Drosophila 12 Genomes Consortium"/>
            <person name="Clark A.G."/>
            <person name="Eisen M.B."/>
            <person name="Smith D.R."/>
            <person name="Bergman C.M."/>
            <person name="Oliver B."/>
            <person name="Markow T.A."/>
            <person name="Kaufman T.C."/>
            <person name="Kellis M."/>
            <person name="Gelbart W."/>
            <person name="Iyer V.N."/>
            <person name="Pollard D.A."/>
            <person name="Sackton T.B."/>
            <person name="Larracuente A.M."/>
            <person name="Singh N.D."/>
            <person name="Abad J.P."/>
            <person name="Abt D.N."/>
            <person name="Adryan B."/>
            <person name="Aguade M."/>
            <person name="Akashi H."/>
            <person name="Anderson W.W."/>
            <person name="Aquadro C.F."/>
            <person name="Ardell D.H."/>
            <person name="Arguello R."/>
            <person name="Artieri C.G."/>
            <person name="Barbash D.A."/>
            <person name="Barker D."/>
            <person name="Barsanti P."/>
            <person name="Batterham P."/>
            <person name="Batzoglou S."/>
            <person name="Begun D."/>
            <person name="Bhutkar A."/>
            <person name="Blanco E."/>
            <person name="Bosak S.A."/>
            <person name="Bradley R.K."/>
            <person name="Brand A.D."/>
            <person name="Brent M.R."/>
            <person name="Brooks A.N."/>
            <person name="Brown R.H."/>
            <person name="Butlin R.K."/>
            <person name="Caggese C."/>
            <person name="Calvi B.R."/>
            <person name="Bernardo de Carvalho A."/>
            <person name="Caspi A."/>
            <person name="Castrezana S."/>
            <person name="Celniker S.E."/>
            <person name="Chang J.L."/>
            <person name="Chapple C."/>
            <person name="Chatterji S."/>
            <person name="Chinwalla A."/>
            <person name="Civetta A."/>
            <person name="Clifton S.W."/>
            <person name="Comeron J.M."/>
            <person name="Costello J.C."/>
            <person name="Coyne J.A."/>
            <person name="Daub J."/>
            <person name="David R.G."/>
            <person name="Delcher A.L."/>
            <person name="Delehaunty K."/>
            <person name="Do C.B."/>
            <person name="Ebling H."/>
            <person name="Edwards K."/>
            <person name="Eickbush T."/>
            <person name="Evans J.D."/>
            <person name="Filipski A."/>
            <person name="Findeiss S."/>
            <person name="Freyhult E."/>
            <person name="Fulton L."/>
            <person name="Fulton R."/>
            <person name="Garcia A.C."/>
            <person name="Gardiner A."/>
            <person name="Garfield D.A."/>
            <person name="Garvin B.E."/>
            <person name="Gibson G."/>
            <person name="Gilbert D."/>
            <person name="Gnerre S."/>
            <person name="Godfrey J."/>
            <person name="Good R."/>
            <person name="Gotea V."/>
            <person name="Gravely B."/>
            <person name="Greenberg A.J."/>
            <person name="Griffiths-Jones S."/>
            <person name="Gross S."/>
            <person name="Guigo R."/>
            <person name="Gustafson E.A."/>
            <person name="Haerty W."/>
            <person name="Hahn M.W."/>
            <person name="Halligan D.L."/>
            <person name="Halpern A.L."/>
            <person name="Halter G.M."/>
            <person name="Han M.V."/>
            <person name="Heger A."/>
            <person name="Hillier L."/>
            <person name="Hinrichs A.S."/>
            <person name="Holmes I."/>
            <person name="Hoskins R.A."/>
            <person name="Hubisz M.J."/>
            <person name="Hultmark D."/>
            <person name="Huntley M.A."/>
            <person name="Jaffe D.B."/>
            <person name="Jagadeeshan S."/>
            <person name="Jeck W.R."/>
            <person name="Johnson J."/>
            <person name="Jones C.D."/>
            <person name="Jordan W.C."/>
            <person name="Karpen G.H."/>
            <person name="Kataoka E."/>
            <person name="Keightley P.D."/>
            <person name="Kheradpour P."/>
            <person name="Kirkness E.F."/>
            <person name="Koerich L.B."/>
            <person name="Kristiansen K."/>
            <person name="Kudrna D."/>
            <person name="Kulathinal R.J."/>
            <person name="Kumar S."/>
            <person name="Kwok R."/>
            <person name="Lander E."/>
            <person name="Langley C.H."/>
            <person name="Lapoint R."/>
            <person name="Lazzaro B.P."/>
            <person name="Lee S.J."/>
            <person name="Levesque L."/>
            <person name="Li R."/>
            <person name="Lin C.F."/>
            <person name="Lin M.F."/>
            <person name="Lindblad-Toh K."/>
            <person name="Llopart A."/>
            <person name="Long M."/>
            <person name="Low L."/>
            <person name="Lozovsky E."/>
            <person name="Lu J."/>
            <person name="Luo M."/>
            <person name="Machado C.A."/>
            <person name="Makalowski W."/>
            <person name="Marzo M."/>
            <person name="Matsuda M."/>
            <person name="Matzkin L."/>
            <person name="McAllister B."/>
            <person name="McBride C.S."/>
            <person name="McKernan B."/>
            <person name="McKernan K."/>
            <person name="Mendez-Lago M."/>
            <person name="Minx P."/>
            <person name="Mollenhauer M.U."/>
            <person name="Montooth K."/>
            <person name="Mount S.M."/>
            <person name="Mu X."/>
            <person name="Myers E."/>
            <person name="Negre B."/>
            <person name="Newfeld S."/>
            <person name="Nielsen R."/>
            <person name="Noor M.A."/>
            <person name="O'Grady P."/>
            <person name="Pachter L."/>
            <person name="Papaceit M."/>
            <person name="Parisi M.J."/>
            <person name="Parisi M."/>
            <person name="Parts L."/>
            <person name="Pedersen J.S."/>
            <person name="Pesole G."/>
            <person name="Phillippy A.M."/>
            <person name="Ponting C.P."/>
            <person name="Pop M."/>
            <person name="Porcelli D."/>
            <person name="Powell J.R."/>
            <person name="Prohaska S."/>
            <person name="Pruitt K."/>
            <person name="Puig M."/>
            <person name="Quesneville H."/>
            <person name="Ram K.R."/>
            <person name="Rand D."/>
            <person name="Rasmussen M.D."/>
            <person name="Reed L.K."/>
            <person name="Reenan R."/>
            <person name="Reily A."/>
            <person name="Remington K.A."/>
            <person name="Rieger T.T."/>
            <person name="Ritchie M.G."/>
            <person name="Robin C."/>
            <person name="Rogers Y.H."/>
            <person name="Rohde C."/>
            <person name="Rozas J."/>
            <person name="Rubenfield M.J."/>
            <person name="Ruiz A."/>
            <person name="Russo S."/>
            <person name="Salzberg S.L."/>
            <person name="Sanchez-Gracia A."/>
            <person name="Saranga D.J."/>
            <person name="Sato H."/>
            <person name="Schaeffer S.W."/>
            <person name="Schatz M.C."/>
            <person name="Schlenke T."/>
            <person name="Schwartz R."/>
            <person name="Segarra C."/>
            <person name="Singh R.S."/>
            <person name="Sirot L."/>
            <person name="Sirota M."/>
            <person name="Sisneros N.B."/>
            <person name="Smith C.D."/>
            <person name="Smith T.F."/>
            <person name="Spieth J."/>
            <person name="Stage D.E."/>
            <person name="Stark A."/>
            <person name="Stephan W."/>
            <person name="Strausberg R.L."/>
            <person name="Strempel S."/>
            <person name="Sturgill D."/>
            <person name="Sutton G."/>
            <person name="Sutton G.G."/>
            <person name="Tao W."/>
            <person name="Teichmann S."/>
            <person name="Tobari Y.N."/>
            <person name="Tomimura Y."/>
            <person name="Tsolas J.M."/>
            <person name="Valente V.L."/>
            <person name="Venter E."/>
            <person name="Venter J.C."/>
            <person name="Vicario S."/>
            <person name="Vieira F.G."/>
            <person name="Vilella A.J."/>
            <person name="Villasante A."/>
            <person name="Walenz B."/>
            <person name="Wang J."/>
            <person name="Wasserman M."/>
            <person name="Watts T."/>
            <person name="Wilson D."/>
            <person name="Wilson R.K."/>
            <person name="Wing R.A."/>
            <person name="Wolfner M.F."/>
            <person name="Wong A."/>
            <person name="Wong G.K."/>
            <person name="Wu C.I."/>
            <person name="Wu G."/>
            <person name="Yamamoto D."/>
            <person name="Yang H.P."/>
            <person name="Yang S.P."/>
            <person name="Yorke J.A."/>
            <person name="Yoshida K."/>
            <person name="Zdobnov E."/>
            <person name="Zhang P."/>
            <person name="Zhang Y."/>
            <person name="Zimin A.V."/>
            <person name="Baldwin J."/>
            <person name="Abdouelleil A."/>
            <person name="Abdulkadir J."/>
            <person name="Abebe A."/>
            <person name="Abera B."/>
            <person name="Abreu J."/>
            <person name="Acer S.C."/>
            <person name="Aftuck L."/>
            <person name="Alexander A."/>
            <person name="An P."/>
            <person name="Anderson E."/>
            <person name="Anderson S."/>
            <person name="Arachi H."/>
            <person name="Azer M."/>
            <person name="Bachantsang P."/>
            <person name="Barry A."/>
            <person name="Bayul T."/>
            <person name="Berlin A."/>
            <person name="Bessette D."/>
            <person name="Bloom T."/>
            <person name="Blye J."/>
            <person name="Boguslavskiy L."/>
            <person name="Bonnet C."/>
            <person name="Boukhgalter B."/>
            <person name="Bourzgui I."/>
            <person name="Brown A."/>
            <person name="Cahill P."/>
            <person name="Channer S."/>
            <person name="Cheshatsang Y."/>
            <person name="Chuda L."/>
            <person name="Citroen M."/>
            <person name="Collymore A."/>
            <person name="Cooke P."/>
            <person name="Costello M."/>
            <person name="D'Aco K."/>
            <person name="Daza R."/>
            <person name="De Haan G."/>
            <person name="DeGray S."/>
            <person name="DeMaso C."/>
            <person name="Dhargay N."/>
            <person name="Dooley K."/>
            <person name="Dooley E."/>
            <person name="Doricent M."/>
            <person name="Dorje P."/>
            <person name="Dorjee K."/>
            <person name="Dupes A."/>
            <person name="Elong R."/>
            <person name="Falk J."/>
            <person name="Farina A."/>
            <person name="Faro S."/>
            <person name="Ferguson D."/>
            <person name="Fisher S."/>
            <person name="Foley C.D."/>
            <person name="Franke A."/>
            <person name="Friedrich D."/>
            <person name="Gadbois L."/>
            <person name="Gearin G."/>
            <person name="Gearin C.R."/>
            <person name="Giannoukos G."/>
            <person name="Goode T."/>
            <person name="Graham J."/>
            <person name="Grandbois E."/>
            <person name="Grewal S."/>
            <person name="Gyaltsen K."/>
            <person name="Hafez N."/>
            <person name="Hagos B."/>
            <person name="Hall J."/>
            <person name="Henson C."/>
            <person name="Hollinger A."/>
            <person name="Honan T."/>
            <person name="Huard M.D."/>
            <person name="Hughes L."/>
            <person name="Hurhula B."/>
            <person name="Husby M.E."/>
            <person name="Kamat A."/>
            <person name="Kanga B."/>
            <person name="Kashin S."/>
            <person name="Khazanovich D."/>
            <person name="Kisner P."/>
            <person name="Lance K."/>
            <person name="Lara M."/>
            <person name="Lee W."/>
            <person name="Lennon N."/>
            <person name="Letendre F."/>
            <person name="LeVine R."/>
            <person name="Lipovsky A."/>
            <person name="Liu X."/>
            <person name="Liu J."/>
            <person name="Liu S."/>
            <person name="Lokyitsang T."/>
            <person name="Lokyitsang Y."/>
            <person name="Lubonja R."/>
            <person name="Lui A."/>
            <person name="MacDonald P."/>
            <person name="Magnisalis V."/>
            <person name="Maru K."/>
            <person name="Matthews C."/>
            <person name="McCusker W."/>
            <person name="McDonough S."/>
            <person name="Mehta T."/>
            <person name="Meldrim J."/>
            <person name="Meneus L."/>
            <person name="Mihai O."/>
            <person name="Mihalev A."/>
            <person name="Mihova T."/>
            <person name="Mittelman R."/>
            <person name="Mlenga V."/>
            <person name="Montmayeur A."/>
            <person name="Mulrain L."/>
            <person name="Navidi A."/>
            <person name="Naylor J."/>
            <person name="Negash T."/>
            <person name="Nguyen T."/>
            <person name="Nguyen N."/>
            <person name="Nicol R."/>
            <person name="Norbu C."/>
            <person name="Norbu N."/>
            <person name="Novod N."/>
            <person name="O'Neill B."/>
            <person name="Osman S."/>
            <person name="Markiewicz E."/>
            <person name="Oyono O.L."/>
            <person name="Patti C."/>
            <person name="Phunkhang P."/>
            <person name="Pierre F."/>
            <person name="Priest M."/>
            <person name="Raghuraman S."/>
            <person name="Rege F."/>
            <person name="Reyes R."/>
            <person name="Rise C."/>
            <person name="Rogov P."/>
            <person name="Ross K."/>
            <person name="Ryan E."/>
            <person name="Settipalli S."/>
            <person name="Shea T."/>
            <person name="Sherpa N."/>
            <person name="Shi L."/>
            <person name="Shih D."/>
            <person name="Sparrow T."/>
            <person name="Spaulding J."/>
            <person name="Stalker J."/>
            <person name="Stange-Thomann N."/>
            <person name="Stavropoulos S."/>
            <person name="Stone C."/>
            <person name="Strader C."/>
            <person name="Tesfaye S."/>
            <person name="Thomson T."/>
            <person name="Thoulutsang Y."/>
            <person name="Thoulutsang D."/>
            <person name="Topham K."/>
            <person name="Topping I."/>
            <person name="Tsamla T."/>
            <person name="Vassiliev H."/>
            <person name="Vo A."/>
            <person name="Wangchuk T."/>
            <person name="Wangdi T."/>
            <person name="Weiand M."/>
            <person name="Wilkinson J."/>
            <person name="Wilson A."/>
            <person name="Yadav S."/>
            <person name="Young G."/>
            <person name="Yu Q."/>
            <person name="Zembek L."/>
            <person name="Zhong D."/>
            <person name="Zimmer A."/>
            <person name="Zwirko Z."/>
            <person name="Jaffe D.B."/>
            <person name="Alvarez P."/>
            <person name="Brockman W."/>
            <person name="Butler J."/>
            <person name="Chin C."/>
            <person name="Gnerre S."/>
            <person name="Grabherr M."/>
            <person name="Kleber M."/>
            <person name="Mauceli E."/>
            <person name="MacCallum I."/>
        </authorList>
    </citation>
    <scope>NUCLEOTIDE SEQUENCE [LARGE SCALE GENOMIC DNA]</scope>
    <source>
        <strain evidence="2">Tucson 15010-1051.87</strain>
    </source>
</reference>
<sequence length="159" mass="18914">MAATVKFTNAVCETKNKTWVTFDLCRLRAISRNKTVLNMEINLLQPVHVVDLHFRMQKRANGYKPWLGQYTVDFCAFIRKVNHPVIKIYYDIIKSYTTLNHTCPYMGKQIVKDFFWDPRDLTVPLPSGDYMVLLTWIFDKRPQALTNFYFTFRQDLFKD</sequence>
<dbReference type="AlphaFoldDB" id="B4LN77"/>
<dbReference type="PANTHER" id="PTHR20898">
    <property type="entry name" value="DAEDALUS ON 3-RELATED-RELATED"/>
    <property type="match status" value="1"/>
</dbReference>
<proteinExistence type="predicted"/>
<accession>B4LN77</accession>
<organism evidence="1 2">
    <name type="scientific">Drosophila virilis</name>
    <name type="common">Fruit fly</name>
    <dbReference type="NCBI Taxonomy" id="7244"/>
    <lineage>
        <taxon>Eukaryota</taxon>
        <taxon>Metazoa</taxon>
        <taxon>Ecdysozoa</taxon>
        <taxon>Arthropoda</taxon>
        <taxon>Hexapoda</taxon>
        <taxon>Insecta</taxon>
        <taxon>Pterygota</taxon>
        <taxon>Neoptera</taxon>
        <taxon>Endopterygota</taxon>
        <taxon>Diptera</taxon>
        <taxon>Brachycera</taxon>
        <taxon>Muscomorpha</taxon>
        <taxon>Ephydroidea</taxon>
        <taxon>Drosophilidae</taxon>
        <taxon>Drosophila</taxon>
    </lineage>
</organism>
<dbReference type="SMART" id="SM00697">
    <property type="entry name" value="DM8"/>
    <property type="match status" value="1"/>
</dbReference>
<keyword evidence="2" id="KW-1185">Reference proteome</keyword>
<dbReference type="OrthoDB" id="7859583at2759"/>